<dbReference type="AlphaFoldDB" id="A0AAV4MY64"/>
<protein>
    <submittedName>
        <fullName evidence="1">Uncharacterized protein</fullName>
    </submittedName>
</protein>
<reference evidence="1 2" key="1">
    <citation type="submission" date="2021-06" db="EMBL/GenBank/DDBJ databases">
        <title>Caerostris extrusa draft genome.</title>
        <authorList>
            <person name="Kono N."/>
            <person name="Arakawa K."/>
        </authorList>
    </citation>
    <scope>NUCLEOTIDE SEQUENCE [LARGE SCALE GENOMIC DNA]</scope>
</reference>
<comment type="caution">
    <text evidence="1">The sequence shown here is derived from an EMBL/GenBank/DDBJ whole genome shotgun (WGS) entry which is preliminary data.</text>
</comment>
<proteinExistence type="predicted"/>
<dbReference type="Proteomes" id="UP001054945">
    <property type="component" value="Unassembled WGS sequence"/>
</dbReference>
<name>A0AAV4MY64_CAEEX</name>
<evidence type="ECO:0000313" key="1">
    <source>
        <dbReference type="EMBL" id="GIX76653.1"/>
    </source>
</evidence>
<organism evidence="1 2">
    <name type="scientific">Caerostris extrusa</name>
    <name type="common">Bark spider</name>
    <name type="synonym">Caerostris bankana</name>
    <dbReference type="NCBI Taxonomy" id="172846"/>
    <lineage>
        <taxon>Eukaryota</taxon>
        <taxon>Metazoa</taxon>
        <taxon>Ecdysozoa</taxon>
        <taxon>Arthropoda</taxon>
        <taxon>Chelicerata</taxon>
        <taxon>Arachnida</taxon>
        <taxon>Araneae</taxon>
        <taxon>Araneomorphae</taxon>
        <taxon>Entelegynae</taxon>
        <taxon>Araneoidea</taxon>
        <taxon>Araneidae</taxon>
        <taxon>Caerostris</taxon>
    </lineage>
</organism>
<accession>A0AAV4MY64</accession>
<evidence type="ECO:0000313" key="2">
    <source>
        <dbReference type="Proteomes" id="UP001054945"/>
    </source>
</evidence>
<dbReference type="EMBL" id="BPLR01020276">
    <property type="protein sequence ID" value="GIX76653.1"/>
    <property type="molecule type" value="Genomic_DNA"/>
</dbReference>
<gene>
    <name evidence="1" type="ORF">CEXT_7141</name>
</gene>
<sequence length="119" mass="13628">MWGCFPSLPIIARLRFLFLGEDTSKRAGRFTHGGATKEHKFLPHVFGRTRNRTEMFELWKGGEGVRKLLRQKGGGARKEDRETPRRSRVLLWSPARSLADGRKMETDGHVVNVSPQRGR</sequence>
<keyword evidence="2" id="KW-1185">Reference proteome</keyword>